<name>A0A177GC55_9PROT</name>
<protein>
    <submittedName>
        <fullName evidence="1">Outer membrane protein</fullName>
    </submittedName>
</protein>
<organism evidence="1 2">
    <name type="scientific">Acetobacter malorum</name>
    <dbReference type="NCBI Taxonomy" id="178901"/>
    <lineage>
        <taxon>Bacteria</taxon>
        <taxon>Pseudomonadati</taxon>
        <taxon>Pseudomonadota</taxon>
        <taxon>Alphaproteobacteria</taxon>
        <taxon>Acetobacterales</taxon>
        <taxon>Acetobacteraceae</taxon>
        <taxon>Acetobacter</taxon>
    </lineage>
</organism>
<dbReference type="Proteomes" id="UP000077349">
    <property type="component" value="Unassembled WGS sequence"/>
</dbReference>
<comment type="caution">
    <text evidence="1">The sequence shown here is derived from an EMBL/GenBank/DDBJ whole genome shotgun (WGS) entry which is preliminary data.</text>
</comment>
<dbReference type="EMBL" id="LVHD01000014">
    <property type="protein sequence ID" value="OAG77386.1"/>
    <property type="molecule type" value="Genomic_DNA"/>
</dbReference>
<evidence type="ECO:0000313" key="2">
    <source>
        <dbReference type="Proteomes" id="UP000077349"/>
    </source>
</evidence>
<dbReference type="AlphaFoldDB" id="A0A177GC55"/>
<gene>
    <name evidence="1" type="ORF">Amal_01373</name>
</gene>
<accession>A0A177GC55</accession>
<reference evidence="1 2" key="1">
    <citation type="submission" date="2016-03" db="EMBL/GenBank/DDBJ databases">
        <title>Draft genome sequence of Acetobacter malorum CECT 7742, a strain isolated from strawberry vinegar.</title>
        <authorList>
            <person name="Sainz F."/>
            <person name="Mas A."/>
            <person name="Torija M.J."/>
        </authorList>
    </citation>
    <scope>NUCLEOTIDE SEQUENCE [LARGE SCALE GENOMIC DNA]</scope>
    <source>
        <strain evidence="1 2">CECT 7742</strain>
    </source>
</reference>
<dbReference type="PATRIC" id="fig|178901.16.peg.1447"/>
<sequence>MRHKGQQHSFMLPPETKSVRLVSRASRPADVIGPFVDDRRSMGVAVADVHLLCAKHTHDITSHLQAEKLEGWHETDWTDCAWTNGNAVLPLGDYLTNGEMGILSMTIRAAGPYIVQPQQVEETTVRSA</sequence>
<proteinExistence type="predicted"/>
<evidence type="ECO:0000313" key="1">
    <source>
        <dbReference type="EMBL" id="OAG77386.1"/>
    </source>
</evidence>